<dbReference type="PANTHER" id="PTHR11351">
    <property type="entry name" value="ACYL-COA DESATURASE"/>
    <property type="match status" value="1"/>
</dbReference>
<evidence type="ECO:0000256" key="6">
    <source>
        <dbReference type="ARBA" id="ARBA00022989"/>
    </source>
</evidence>
<dbReference type="eggNOG" id="COG1398">
    <property type="taxonomic scope" value="Bacteria"/>
</dbReference>
<dbReference type="EC" id="1.14.19.1" evidence="15"/>
<evidence type="ECO:0000313" key="15">
    <source>
        <dbReference type="EMBL" id="ACB76146.1"/>
    </source>
</evidence>
<comment type="subcellular location">
    <subcellularLocation>
        <location evidence="1">Membrane</location>
        <topology evidence="1">Multi-pass membrane protein</topology>
    </subcellularLocation>
</comment>
<keyword evidence="12" id="KW-0175">Coiled coil</keyword>
<evidence type="ECO:0000256" key="8">
    <source>
        <dbReference type="ARBA" id="ARBA00023004"/>
    </source>
</evidence>
<keyword evidence="10 13" id="KW-0472">Membrane</keyword>
<protein>
    <submittedName>
        <fullName evidence="15">Stearoyl-CoA 9-desaturase</fullName>
        <ecNumber evidence="15">1.14.19.1</ecNumber>
    </submittedName>
</protein>
<keyword evidence="5" id="KW-0276">Fatty acid metabolism</keyword>
<feature type="transmembrane region" description="Helical" evidence="13">
    <location>
        <begin position="153"/>
        <end position="171"/>
    </location>
</feature>
<evidence type="ECO:0000256" key="7">
    <source>
        <dbReference type="ARBA" id="ARBA00023002"/>
    </source>
</evidence>
<dbReference type="PRINTS" id="PR00075">
    <property type="entry name" value="FACDDSATRASE"/>
</dbReference>
<accession>B1ZX94</accession>
<dbReference type="EMBL" id="CP001032">
    <property type="protein sequence ID" value="ACB76146.1"/>
    <property type="molecule type" value="Genomic_DNA"/>
</dbReference>
<feature type="coiled-coil region" evidence="12">
    <location>
        <begin position="358"/>
        <end position="385"/>
    </location>
</feature>
<evidence type="ECO:0000256" key="13">
    <source>
        <dbReference type="SAM" id="Phobius"/>
    </source>
</evidence>
<evidence type="ECO:0000256" key="4">
    <source>
        <dbReference type="ARBA" id="ARBA00022692"/>
    </source>
</evidence>
<evidence type="ECO:0000256" key="5">
    <source>
        <dbReference type="ARBA" id="ARBA00022832"/>
    </source>
</evidence>
<evidence type="ECO:0000313" key="16">
    <source>
        <dbReference type="Proteomes" id="UP000007013"/>
    </source>
</evidence>
<keyword evidence="7 15" id="KW-0560">Oxidoreductase</keyword>
<keyword evidence="4 13" id="KW-0812">Transmembrane</keyword>
<dbReference type="AlphaFoldDB" id="B1ZX94"/>
<dbReference type="PANTHER" id="PTHR11351:SF31">
    <property type="entry name" value="DESATURASE 1, ISOFORM A-RELATED"/>
    <property type="match status" value="1"/>
</dbReference>
<evidence type="ECO:0000259" key="14">
    <source>
        <dbReference type="Pfam" id="PF00487"/>
    </source>
</evidence>
<keyword evidence="6 13" id="KW-1133">Transmembrane helix</keyword>
<comment type="similarity">
    <text evidence="2">Belongs to the fatty acid desaturase type 2 family.</text>
</comment>
<evidence type="ECO:0000256" key="10">
    <source>
        <dbReference type="ARBA" id="ARBA00023136"/>
    </source>
</evidence>
<reference evidence="15 16" key="1">
    <citation type="journal article" date="2011" name="J. Bacteriol.">
        <title>Genome sequence of the verrucomicrobium Opitutus terrae PB90-1, an abundant inhabitant of rice paddy soil ecosystems.</title>
        <authorList>
            <person name="van Passel M.W."/>
            <person name="Kant R."/>
            <person name="Palva A."/>
            <person name="Copeland A."/>
            <person name="Lucas S."/>
            <person name="Lapidus A."/>
            <person name="Glavina del Rio T."/>
            <person name="Pitluck S."/>
            <person name="Goltsman E."/>
            <person name="Clum A."/>
            <person name="Sun H."/>
            <person name="Schmutz J."/>
            <person name="Larimer F.W."/>
            <person name="Land M.L."/>
            <person name="Hauser L."/>
            <person name="Kyrpides N."/>
            <person name="Mikhailova N."/>
            <person name="Richardson P.P."/>
            <person name="Janssen P.H."/>
            <person name="de Vos W.M."/>
            <person name="Smidt H."/>
        </authorList>
    </citation>
    <scope>NUCLEOTIDE SEQUENCE [LARGE SCALE GENOMIC DNA]</scope>
    <source>
        <strain evidence="16">DSM 11246 / JCM 15787 / PB90-1</strain>
    </source>
</reference>
<dbReference type="GO" id="GO:0004768">
    <property type="term" value="F:stearoyl-CoA 9-desaturase activity"/>
    <property type="evidence" value="ECO:0007669"/>
    <property type="project" value="UniProtKB-EC"/>
</dbReference>
<evidence type="ECO:0000256" key="3">
    <source>
        <dbReference type="ARBA" id="ARBA00022516"/>
    </source>
</evidence>
<dbReference type="RefSeq" id="WP_012375681.1">
    <property type="nucleotide sequence ID" value="NC_010571.1"/>
</dbReference>
<keyword evidence="9" id="KW-0443">Lipid metabolism</keyword>
<keyword evidence="8" id="KW-0408">Iron</keyword>
<evidence type="ECO:0000256" key="12">
    <source>
        <dbReference type="SAM" id="Coils"/>
    </source>
</evidence>
<feature type="transmembrane region" description="Helical" evidence="13">
    <location>
        <begin position="40"/>
        <end position="61"/>
    </location>
</feature>
<keyword evidence="16" id="KW-1185">Reference proteome</keyword>
<evidence type="ECO:0000256" key="1">
    <source>
        <dbReference type="ARBA" id="ARBA00004141"/>
    </source>
</evidence>
<gene>
    <name evidence="15" type="ordered locus">Oter_2865</name>
</gene>
<organism evidence="15 16">
    <name type="scientific">Opitutus terrae (strain DSM 11246 / JCM 15787 / PB90-1)</name>
    <dbReference type="NCBI Taxonomy" id="452637"/>
    <lineage>
        <taxon>Bacteria</taxon>
        <taxon>Pseudomonadati</taxon>
        <taxon>Verrucomicrobiota</taxon>
        <taxon>Opitutia</taxon>
        <taxon>Opitutales</taxon>
        <taxon>Opitutaceae</taxon>
        <taxon>Opitutus</taxon>
    </lineage>
</organism>
<dbReference type="GO" id="GO:0006633">
    <property type="term" value="P:fatty acid biosynthetic process"/>
    <property type="evidence" value="ECO:0007669"/>
    <property type="project" value="UniProtKB-KW"/>
</dbReference>
<dbReference type="CDD" id="cd03505">
    <property type="entry name" value="Delta9-FADS-like"/>
    <property type="match status" value="1"/>
</dbReference>
<evidence type="ECO:0000256" key="2">
    <source>
        <dbReference type="ARBA" id="ARBA00008749"/>
    </source>
</evidence>
<dbReference type="GO" id="GO:0016020">
    <property type="term" value="C:membrane"/>
    <property type="evidence" value="ECO:0007669"/>
    <property type="project" value="UniProtKB-SubCell"/>
</dbReference>
<dbReference type="InterPro" id="IPR015876">
    <property type="entry name" value="Acyl-CoA_DS"/>
</dbReference>
<feature type="domain" description="Fatty acid desaturase" evidence="14">
    <location>
        <begin position="44"/>
        <end position="260"/>
    </location>
</feature>
<dbReference type="STRING" id="452637.Oter_2865"/>
<keyword evidence="11" id="KW-0275">Fatty acid biosynthesis</keyword>
<feature type="transmembrane region" description="Helical" evidence="13">
    <location>
        <begin position="12"/>
        <end position="34"/>
    </location>
</feature>
<dbReference type="KEGG" id="ote:Oter_2865"/>
<keyword evidence="3" id="KW-0444">Lipid biosynthesis</keyword>
<proteinExistence type="inferred from homology"/>
<name>B1ZX94_OPITP</name>
<sequence length="393" mass="44711">MPFRIPTARINWTNSSFLIGTAFVTCTAVPLYLWHFGLDAFQLTLFLAFVIGTGLSITLGYHRLFAHIAFQAKWPVRLVTLLFGAAAFENNALAWVSDHRRHHKHVDHDDDPYDISKGFWHAHIGWILFKLDPEPPWDNVNDLRKDPLVMWQVRWYVPIAVGVGFVLPAALGYLYSGWAGALGAFLLAGVARVTAVQHMTFFINSLCHTVGRQPYSDRCSARDSWVMALFTFGEGYHNYHHEFQHDYRNGVKWWQWDPTKWTIWTLEKLGLVEGLRRVPEEKILLSQLADTRRRLNARLASGHPHLNERLRDMLQRSDAKLHQLGERWAALKSEYAAKAGALKAEYAEKAGALKAEYAERANTQLAEARAALAEMRREIAAALSLLERAGATT</sequence>
<dbReference type="HOGENOM" id="CLU_027359_1_3_0"/>
<dbReference type="OrthoDB" id="9768289at2"/>
<dbReference type="Pfam" id="PF00487">
    <property type="entry name" value="FA_desaturase"/>
    <property type="match status" value="1"/>
</dbReference>
<dbReference type="InterPro" id="IPR005804">
    <property type="entry name" value="FA_desaturase_dom"/>
</dbReference>
<evidence type="ECO:0000256" key="9">
    <source>
        <dbReference type="ARBA" id="ARBA00023098"/>
    </source>
</evidence>
<dbReference type="Proteomes" id="UP000007013">
    <property type="component" value="Chromosome"/>
</dbReference>
<evidence type="ECO:0000256" key="11">
    <source>
        <dbReference type="ARBA" id="ARBA00023160"/>
    </source>
</evidence>